<name>A0ABS2CXL0_9FLAO</name>
<dbReference type="NCBIfam" id="NF002531">
    <property type="entry name" value="PRK02001.1"/>
    <property type="match status" value="1"/>
</dbReference>
<evidence type="ECO:0000313" key="5">
    <source>
        <dbReference type="EMBL" id="MBM6499701.1"/>
    </source>
</evidence>
<evidence type="ECO:0000256" key="2">
    <source>
        <dbReference type="ARBA" id="ARBA00022517"/>
    </source>
</evidence>
<dbReference type="SUPFAM" id="SSF75420">
    <property type="entry name" value="YhbC-like, N-terminal domain"/>
    <property type="match status" value="1"/>
</dbReference>
<keyword evidence="6" id="KW-1185">Reference proteome</keyword>
<comment type="function">
    <text evidence="3">Required for maturation of 30S ribosomal subunits.</text>
</comment>
<dbReference type="Proteomes" id="UP000759529">
    <property type="component" value="Unassembled WGS sequence"/>
</dbReference>
<evidence type="ECO:0000256" key="3">
    <source>
        <dbReference type="HAMAP-Rule" id="MF_01077"/>
    </source>
</evidence>
<reference evidence="5 6" key="1">
    <citation type="submission" date="2021-02" db="EMBL/GenBank/DDBJ databases">
        <authorList>
            <person name="Jung H.S."/>
            <person name="Chun B.H."/>
            <person name="Jeon C.O."/>
        </authorList>
    </citation>
    <scope>NUCLEOTIDE SEQUENCE [LARGE SCALE GENOMIC DNA]</scope>
    <source>
        <strain evidence="5 6">LMG 25203</strain>
    </source>
</reference>
<sequence length="156" mass="17621">MTFKEKVEGLLKQGLDENPSLFLVDLNISDSYKITVTLDGDNGVTLQDCIDISRVIDQNLDREEQDFSLEVASAGVSSPLKNIRQFKKNIGRTLKVKTQSGETIEAELVDAKEDFIILKWKSREPKKIGKGKETVENQREISYSEIKEAIVTIIFN</sequence>
<keyword evidence="2 3" id="KW-0690">Ribosome biogenesis</keyword>
<dbReference type="RefSeq" id="WP_187657219.1">
    <property type="nucleotide sequence ID" value="NZ_JACSOD020000488.1"/>
</dbReference>
<evidence type="ECO:0000256" key="1">
    <source>
        <dbReference type="ARBA" id="ARBA00022490"/>
    </source>
</evidence>
<comment type="subcellular location">
    <subcellularLocation>
        <location evidence="3">Cytoplasm</location>
    </subcellularLocation>
</comment>
<protein>
    <recommendedName>
        <fullName evidence="3">Ribosome maturation factor RimP</fullName>
    </recommendedName>
</protein>
<evidence type="ECO:0000313" key="6">
    <source>
        <dbReference type="Proteomes" id="UP000759529"/>
    </source>
</evidence>
<dbReference type="PANTHER" id="PTHR33867">
    <property type="entry name" value="RIBOSOME MATURATION FACTOR RIMP"/>
    <property type="match status" value="1"/>
</dbReference>
<feature type="domain" description="Ribosome maturation factor RimP N-terminal" evidence="4">
    <location>
        <begin position="26"/>
        <end position="76"/>
    </location>
</feature>
<evidence type="ECO:0000259" key="4">
    <source>
        <dbReference type="Pfam" id="PF02576"/>
    </source>
</evidence>
<dbReference type="InterPro" id="IPR028989">
    <property type="entry name" value="RimP_N"/>
</dbReference>
<accession>A0ABS2CXL0</accession>
<dbReference type="Gene3D" id="3.30.300.70">
    <property type="entry name" value="RimP-like superfamily, N-terminal"/>
    <property type="match status" value="1"/>
</dbReference>
<comment type="caution">
    <text evidence="5">The sequence shown here is derived from an EMBL/GenBank/DDBJ whole genome shotgun (WGS) entry which is preliminary data.</text>
</comment>
<dbReference type="EMBL" id="JACSOD020000488">
    <property type="protein sequence ID" value="MBM6499701.1"/>
    <property type="molecule type" value="Genomic_DNA"/>
</dbReference>
<dbReference type="InterPro" id="IPR035956">
    <property type="entry name" value="RimP_N_sf"/>
</dbReference>
<gene>
    <name evidence="3 5" type="primary">rimP</name>
    <name evidence="5" type="ORF">H9X54_010390</name>
</gene>
<dbReference type="InterPro" id="IPR003728">
    <property type="entry name" value="Ribosome_maturation_RimP"/>
</dbReference>
<dbReference type="HAMAP" id="MF_01077">
    <property type="entry name" value="RimP"/>
    <property type="match status" value="1"/>
</dbReference>
<organism evidence="5 6">
    <name type="scientific">Flavobacterium macrobrachii</name>
    <dbReference type="NCBI Taxonomy" id="591204"/>
    <lineage>
        <taxon>Bacteria</taxon>
        <taxon>Pseudomonadati</taxon>
        <taxon>Bacteroidota</taxon>
        <taxon>Flavobacteriia</taxon>
        <taxon>Flavobacteriales</taxon>
        <taxon>Flavobacteriaceae</taxon>
        <taxon>Flavobacterium</taxon>
    </lineage>
</organism>
<proteinExistence type="inferred from homology"/>
<keyword evidence="1 3" id="KW-0963">Cytoplasm</keyword>
<comment type="similarity">
    <text evidence="3">Belongs to the RimP family.</text>
</comment>
<dbReference type="PANTHER" id="PTHR33867:SF1">
    <property type="entry name" value="RIBOSOME MATURATION FACTOR RIMP"/>
    <property type="match status" value="1"/>
</dbReference>
<dbReference type="Pfam" id="PF02576">
    <property type="entry name" value="RimP_N"/>
    <property type="match status" value="1"/>
</dbReference>